<dbReference type="GO" id="GO:0000976">
    <property type="term" value="F:transcription cis-regulatory region binding"/>
    <property type="evidence" value="ECO:0007669"/>
    <property type="project" value="TreeGrafter"/>
</dbReference>
<dbReference type="InterPro" id="IPR050109">
    <property type="entry name" value="HTH-type_TetR-like_transc_reg"/>
</dbReference>
<dbReference type="GO" id="GO:0003700">
    <property type="term" value="F:DNA-binding transcription factor activity"/>
    <property type="evidence" value="ECO:0007669"/>
    <property type="project" value="TreeGrafter"/>
</dbReference>
<feature type="domain" description="HTH tetR-type" evidence="8">
    <location>
        <begin position="27"/>
        <end position="87"/>
    </location>
</feature>
<dbReference type="SUPFAM" id="SSF48498">
    <property type="entry name" value="Tetracyclin repressor-like, C-terminal domain"/>
    <property type="match status" value="1"/>
</dbReference>
<feature type="DNA-binding region" description="H-T-H motif" evidence="6">
    <location>
        <begin position="50"/>
        <end position="69"/>
    </location>
</feature>
<feature type="compositionally biased region" description="Acidic residues" evidence="7">
    <location>
        <begin position="182"/>
        <end position="194"/>
    </location>
</feature>
<accession>A0A0K1QAP0</accession>
<evidence type="ECO:0000256" key="1">
    <source>
        <dbReference type="ARBA" id="ARBA00002856"/>
    </source>
</evidence>
<evidence type="ECO:0000256" key="5">
    <source>
        <dbReference type="ARBA" id="ARBA00023163"/>
    </source>
</evidence>
<name>A0A0K1QAP0_9BACT</name>
<feature type="compositionally biased region" description="Basic residues" evidence="7">
    <location>
        <begin position="1"/>
        <end position="13"/>
    </location>
</feature>
<proteinExistence type="predicted"/>
<dbReference type="OrthoDB" id="329481at2"/>
<dbReference type="InterPro" id="IPR036271">
    <property type="entry name" value="Tet_transcr_reg_TetR-rel_C_sf"/>
</dbReference>
<evidence type="ECO:0000313" key="9">
    <source>
        <dbReference type="EMBL" id="AKV02856.1"/>
    </source>
</evidence>
<evidence type="ECO:0000256" key="7">
    <source>
        <dbReference type="SAM" id="MobiDB-lite"/>
    </source>
</evidence>
<dbReference type="PROSITE" id="PS50977">
    <property type="entry name" value="HTH_TETR_2"/>
    <property type="match status" value="1"/>
</dbReference>
<dbReference type="InterPro" id="IPR004111">
    <property type="entry name" value="Repressor_TetR_C"/>
</dbReference>
<dbReference type="GO" id="GO:0046677">
    <property type="term" value="P:response to antibiotic"/>
    <property type="evidence" value="ECO:0007669"/>
    <property type="project" value="InterPro"/>
</dbReference>
<evidence type="ECO:0000256" key="4">
    <source>
        <dbReference type="ARBA" id="ARBA00023125"/>
    </source>
</evidence>
<dbReference type="KEGG" id="llu:AKJ09_09519"/>
<dbReference type="Gene3D" id="1.10.357.10">
    <property type="entry name" value="Tetracycline Repressor, domain 2"/>
    <property type="match status" value="1"/>
</dbReference>
<dbReference type="InterPro" id="IPR001647">
    <property type="entry name" value="HTH_TetR"/>
</dbReference>
<dbReference type="PANTHER" id="PTHR30055">
    <property type="entry name" value="HTH-TYPE TRANSCRIPTIONAL REGULATOR RUTR"/>
    <property type="match status" value="1"/>
</dbReference>
<dbReference type="PRINTS" id="PR00400">
    <property type="entry name" value="TETREPRESSOR"/>
</dbReference>
<evidence type="ECO:0000256" key="2">
    <source>
        <dbReference type="ARBA" id="ARBA00022491"/>
    </source>
</evidence>
<keyword evidence="5" id="KW-0804">Transcription</keyword>
<dbReference type="AlphaFoldDB" id="A0A0K1QAP0"/>
<dbReference type="STRING" id="1391654.AKJ09_09519"/>
<dbReference type="SUPFAM" id="SSF46689">
    <property type="entry name" value="Homeodomain-like"/>
    <property type="match status" value="1"/>
</dbReference>
<dbReference type="EMBL" id="CP012333">
    <property type="protein sequence ID" value="AKV02856.1"/>
    <property type="molecule type" value="Genomic_DNA"/>
</dbReference>
<protein>
    <submittedName>
        <fullName evidence="9">Transcriptional regulator, TetR family</fullName>
    </submittedName>
</protein>
<dbReference type="InterPro" id="IPR003012">
    <property type="entry name" value="Tet_transcr_reg_TetR"/>
</dbReference>
<feature type="region of interest" description="Disordered" evidence="7">
    <location>
        <begin position="1"/>
        <end position="27"/>
    </location>
</feature>
<evidence type="ECO:0000256" key="6">
    <source>
        <dbReference type="PROSITE-ProRule" id="PRU00335"/>
    </source>
</evidence>
<dbReference type="Pfam" id="PF02909">
    <property type="entry name" value="TetR_C_1"/>
    <property type="match status" value="1"/>
</dbReference>
<evidence type="ECO:0000259" key="8">
    <source>
        <dbReference type="PROSITE" id="PS50977"/>
    </source>
</evidence>
<dbReference type="InterPro" id="IPR009057">
    <property type="entry name" value="Homeodomain-like_sf"/>
</dbReference>
<keyword evidence="4 6" id="KW-0238">DNA-binding</keyword>
<evidence type="ECO:0000313" key="10">
    <source>
        <dbReference type="Proteomes" id="UP000064967"/>
    </source>
</evidence>
<keyword evidence="10" id="KW-1185">Reference proteome</keyword>
<dbReference type="PANTHER" id="PTHR30055:SF151">
    <property type="entry name" value="TRANSCRIPTIONAL REGULATORY PROTEIN"/>
    <property type="match status" value="1"/>
</dbReference>
<comment type="function">
    <text evidence="1">TetR is the repressor of the tetracycline resistance element; its N-terminal region forms a helix-turn-helix structure and binds DNA. Binding of tetracycline to TetR reduces the repressor affinity for the tetracycline resistance gene (tetA) promoter operator sites.</text>
</comment>
<feature type="region of interest" description="Disordered" evidence="7">
    <location>
        <begin position="181"/>
        <end position="219"/>
    </location>
</feature>
<reference evidence="9 10" key="1">
    <citation type="submission" date="2015-08" db="EMBL/GenBank/DDBJ databases">
        <authorList>
            <person name="Babu N.S."/>
            <person name="Beckwith C.J."/>
            <person name="Beseler K.G."/>
            <person name="Brison A."/>
            <person name="Carone J.V."/>
            <person name="Caskin T.P."/>
            <person name="Diamond M."/>
            <person name="Durham M.E."/>
            <person name="Foxe J.M."/>
            <person name="Go M."/>
            <person name="Henderson B.A."/>
            <person name="Jones I.B."/>
            <person name="McGettigan J.A."/>
            <person name="Micheletti S.J."/>
            <person name="Nasrallah M.E."/>
            <person name="Ortiz D."/>
            <person name="Piller C.R."/>
            <person name="Privatt S.R."/>
            <person name="Schneider S.L."/>
            <person name="Sharp S."/>
            <person name="Smith T.C."/>
            <person name="Stanton J.D."/>
            <person name="Ullery H.E."/>
            <person name="Wilson R.J."/>
            <person name="Serrano M.G."/>
            <person name="Buck G."/>
            <person name="Lee V."/>
            <person name="Wang Y."/>
            <person name="Carvalho R."/>
            <person name="Voegtly L."/>
            <person name="Shi R."/>
            <person name="Duckworth R."/>
            <person name="Johnson A."/>
            <person name="Loviza R."/>
            <person name="Walstead R."/>
            <person name="Shah Z."/>
            <person name="Kiflezghi M."/>
            <person name="Wade K."/>
            <person name="Ball S.L."/>
            <person name="Bradley K.W."/>
            <person name="Asai D.J."/>
            <person name="Bowman C.A."/>
            <person name="Russell D.A."/>
            <person name="Pope W.H."/>
            <person name="Jacobs-Sera D."/>
            <person name="Hendrix R.W."/>
            <person name="Hatfull G.F."/>
        </authorList>
    </citation>
    <scope>NUCLEOTIDE SEQUENCE [LARGE SCALE GENOMIC DNA]</scope>
    <source>
        <strain evidence="9 10">DSM 27648</strain>
    </source>
</reference>
<gene>
    <name evidence="9" type="ORF">AKJ09_09519</name>
</gene>
<keyword evidence="2" id="KW-0678">Repressor</keyword>
<keyword evidence="3" id="KW-0805">Transcription regulation</keyword>
<dbReference type="RefSeq" id="WP_146653715.1">
    <property type="nucleotide sequence ID" value="NZ_CP012333.1"/>
</dbReference>
<dbReference type="GO" id="GO:0045892">
    <property type="term" value="P:negative regulation of DNA-templated transcription"/>
    <property type="evidence" value="ECO:0007669"/>
    <property type="project" value="InterPro"/>
</dbReference>
<sequence length="250" mass="27692">MDTKRRNKPATRRPRTERPKRATGATGLTAERIRDEALRLIDQSGLDEFSTRKLGAALGCEAMAIYWYYSSKDALLDAVVESLVSKLDVDHGSSATWIDALRKVAHAYRKLAHDHPRAFPLLASRRFVTTSTPVFLETLFERAANEGVDERTVARLFRTVSAYANGVALDELAGVRERESAEAAEAEAEAEPESDPAPAEIGPSYPRLERITEQLDDEPADRAFEYGLELLLASFDPPRSSVAKTPYVQA</sequence>
<dbReference type="PATRIC" id="fig|1391654.3.peg.9644"/>
<evidence type="ECO:0000256" key="3">
    <source>
        <dbReference type="ARBA" id="ARBA00023015"/>
    </source>
</evidence>
<dbReference type="Proteomes" id="UP000064967">
    <property type="component" value="Chromosome"/>
</dbReference>
<organism evidence="9 10">
    <name type="scientific">Labilithrix luteola</name>
    <dbReference type="NCBI Taxonomy" id="1391654"/>
    <lineage>
        <taxon>Bacteria</taxon>
        <taxon>Pseudomonadati</taxon>
        <taxon>Myxococcota</taxon>
        <taxon>Polyangia</taxon>
        <taxon>Polyangiales</taxon>
        <taxon>Labilitrichaceae</taxon>
        <taxon>Labilithrix</taxon>
    </lineage>
</organism>
<dbReference type="Pfam" id="PF00440">
    <property type="entry name" value="TetR_N"/>
    <property type="match status" value="1"/>
</dbReference>